<feature type="region of interest" description="Disordered" evidence="11">
    <location>
        <begin position="98"/>
        <end position="154"/>
    </location>
</feature>
<evidence type="ECO:0000256" key="7">
    <source>
        <dbReference type="ARBA" id="ARBA00024910"/>
    </source>
</evidence>
<keyword evidence="10" id="KW-0175">Coiled coil</keyword>
<accession>A0A1S6IP42</accession>
<dbReference type="KEGG" id="jda:BW727_100943"/>
<name>A0A1S6IP42_9LACT</name>
<sequence length="154" mass="17863">MSEDKRRFKTIIAGRPYTILANKPTDHLKLVSELTNEKIMQIKTVMPNLDIEQRSVLVSINAISDAVSKQIEINELKEEIKRLKEERGRGRAYVKKEVRSNTLPSEKSQNVPPKMTYRKPTAQHRLMTKKTPSNGMPYASKEKLLNRMGKWEDR</sequence>
<dbReference type="STRING" id="708126.BW727_100943"/>
<evidence type="ECO:0000256" key="2">
    <source>
        <dbReference type="ARBA" id="ARBA00015195"/>
    </source>
</evidence>
<organism evidence="12 13">
    <name type="scientific">Jeotgalibaca dankookensis</name>
    <dbReference type="NCBI Taxonomy" id="708126"/>
    <lineage>
        <taxon>Bacteria</taxon>
        <taxon>Bacillati</taxon>
        <taxon>Bacillota</taxon>
        <taxon>Bacilli</taxon>
        <taxon>Lactobacillales</taxon>
        <taxon>Carnobacteriaceae</taxon>
        <taxon>Jeotgalibaca</taxon>
    </lineage>
</organism>
<evidence type="ECO:0000256" key="5">
    <source>
        <dbReference type="ARBA" id="ARBA00023210"/>
    </source>
</evidence>
<dbReference type="GO" id="GO:0005829">
    <property type="term" value="C:cytosol"/>
    <property type="evidence" value="ECO:0007669"/>
    <property type="project" value="TreeGrafter"/>
</dbReference>
<dbReference type="AlphaFoldDB" id="A0A1S6IP42"/>
<comment type="function">
    <text evidence="7">Activator of cell division through the inhibition of FtsZ GTPase activity, therefore promoting FtsZ assembly into bundles of protofilaments necessary for the formation of the division Z ring. It is recruited early at mid-cell but it is not essential for cell division.</text>
</comment>
<feature type="compositionally biased region" description="Polar residues" evidence="11">
    <location>
        <begin position="100"/>
        <end position="111"/>
    </location>
</feature>
<keyword evidence="5" id="KW-0717">Septation</keyword>
<evidence type="ECO:0000256" key="1">
    <source>
        <dbReference type="ARBA" id="ARBA00004496"/>
    </source>
</evidence>
<evidence type="ECO:0000256" key="8">
    <source>
        <dbReference type="ARBA" id="ARBA00026068"/>
    </source>
</evidence>
<evidence type="ECO:0000256" key="10">
    <source>
        <dbReference type="SAM" id="Coils"/>
    </source>
</evidence>
<comment type="subunit">
    <text evidence="8">Homodimer. Interacts with FtsZ.</text>
</comment>
<gene>
    <name evidence="12" type="primary">zapA</name>
    <name evidence="12" type="ORF">BW727_100943</name>
</gene>
<keyword evidence="13" id="KW-1185">Reference proteome</keyword>
<dbReference type="GO" id="GO:0000921">
    <property type="term" value="P:septin ring assembly"/>
    <property type="evidence" value="ECO:0007669"/>
    <property type="project" value="TreeGrafter"/>
</dbReference>
<dbReference type="EMBL" id="CP019728">
    <property type="protein sequence ID" value="AQS53335.1"/>
    <property type="molecule type" value="Genomic_DNA"/>
</dbReference>
<evidence type="ECO:0000256" key="6">
    <source>
        <dbReference type="ARBA" id="ARBA00023306"/>
    </source>
</evidence>
<dbReference type="InterPro" id="IPR053712">
    <property type="entry name" value="Bac_CellDiv_Activator"/>
</dbReference>
<dbReference type="PANTHER" id="PTHR34981:SF1">
    <property type="entry name" value="CELL DIVISION PROTEIN ZAPA"/>
    <property type="match status" value="1"/>
</dbReference>
<dbReference type="InterPro" id="IPR007838">
    <property type="entry name" value="Cell_div_ZapA-like"/>
</dbReference>
<dbReference type="Pfam" id="PF05164">
    <property type="entry name" value="ZapA"/>
    <property type="match status" value="1"/>
</dbReference>
<keyword evidence="3" id="KW-0963">Cytoplasm</keyword>
<dbReference type="InterPro" id="IPR036192">
    <property type="entry name" value="Cell_div_ZapA-like_sf"/>
</dbReference>
<evidence type="ECO:0000256" key="3">
    <source>
        <dbReference type="ARBA" id="ARBA00022490"/>
    </source>
</evidence>
<reference evidence="12 13" key="1">
    <citation type="journal article" date="2014" name="Int. J. Syst. Evol. Microbiol.">
        <title>Jeotgalibaca dankookensis gen. nov., sp. nov., a member of the family Carnobacteriaceae, isolated from seujeot (Korean traditional food).</title>
        <authorList>
            <person name="Lee D.G."/>
            <person name="Trujillo M.E."/>
            <person name="Kang H."/>
            <person name="Ahn T.Y."/>
        </authorList>
    </citation>
    <scope>NUCLEOTIDE SEQUENCE [LARGE SCALE GENOMIC DNA]</scope>
    <source>
        <strain evidence="12 13">EX-07</strain>
    </source>
</reference>
<evidence type="ECO:0000256" key="9">
    <source>
        <dbReference type="ARBA" id="ARBA00033158"/>
    </source>
</evidence>
<dbReference type="GO" id="GO:0030428">
    <property type="term" value="C:cell septum"/>
    <property type="evidence" value="ECO:0007669"/>
    <property type="project" value="TreeGrafter"/>
</dbReference>
<dbReference type="SUPFAM" id="SSF102829">
    <property type="entry name" value="Cell division protein ZapA-like"/>
    <property type="match status" value="1"/>
</dbReference>
<evidence type="ECO:0000256" key="4">
    <source>
        <dbReference type="ARBA" id="ARBA00022618"/>
    </source>
</evidence>
<comment type="subcellular location">
    <subcellularLocation>
        <location evidence="1">Cytoplasm</location>
    </subcellularLocation>
</comment>
<keyword evidence="6" id="KW-0131">Cell cycle</keyword>
<dbReference type="GO" id="GO:0032153">
    <property type="term" value="C:cell division site"/>
    <property type="evidence" value="ECO:0007669"/>
    <property type="project" value="TreeGrafter"/>
</dbReference>
<protein>
    <recommendedName>
        <fullName evidence="2">Cell division protein ZapA</fullName>
    </recommendedName>
    <alternativeName>
        <fullName evidence="9">Z ring-associated protein ZapA</fullName>
    </alternativeName>
</protein>
<feature type="compositionally biased region" description="Basic and acidic residues" evidence="11">
    <location>
        <begin position="140"/>
        <end position="154"/>
    </location>
</feature>
<dbReference type="Proteomes" id="UP000188993">
    <property type="component" value="Chromosome"/>
</dbReference>
<dbReference type="Gene3D" id="6.10.250.790">
    <property type="match status" value="1"/>
</dbReference>
<dbReference type="GO" id="GO:0000917">
    <property type="term" value="P:division septum assembly"/>
    <property type="evidence" value="ECO:0007669"/>
    <property type="project" value="UniProtKB-KW"/>
</dbReference>
<dbReference type="PANTHER" id="PTHR34981">
    <property type="entry name" value="CELL DIVISION PROTEIN ZAPA"/>
    <property type="match status" value="1"/>
</dbReference>
<feature type="coiled-coil region" evidence="10">
    <location>
        <begin position="66"/>
        <end position="93"/>
    </location>
</feature>
<evidence type="ECO:0000313" key="13">
    <source>
        <dbReference type="Proteomes" id="UP000188993"/>
    </source>
</evidence>
<dbReference type="OrthoDB" id="2139724at2"/>
<keyword evidence="4 12" id="KW-0132">Cell division</keyword>
<evidence type="ECO:0000256" key="11">
    <source>
        <dbReference type="SAM" id="MobiDB-lite"/>
    </source>
</evidence>
<dbReference type="GO" id="GO:0043093">
    <property type="term" value="P:FtsZ-dependent cytokinesis"/>
    <property type="evidence" value="ECO:0007669"/>
    <property type="project" value="TreeGrafter"/>
</dbReference>
<proteinExistence type="predicted"/>
<evidence type="ECO:0000313" key="12">
    <source>
        <dbReference type="EMBL" id="AQS53335.1"/>
    </source>
</evidence>
<dbReference type="RefSeq" id="WP_062471866.1">
    <property type="nucleotide sequence ID" value="NZ_BBYN01000033.1"/>
</dbReference>